<gene>
    <name evidence="3" type="ORF">Ataiwa_24490</name>
</gene>
<comment type="caution">
    <text evidence="3">The sequence shown here is derived from an EMBL/GenBank/DDBJ whole genome shotgun (WGS) entry which is preliminary data.</text>
</comment>
<dbReference type="EMBL" id="BTPE01000008">
    <property type="protein sequence ID" value="GMQ34177.1"/>
    <property type="molecule type" value="Genomic_DNA"/>
</dbReference>
<reference evidence="3 4" key="1">
    <citation type="submission" date="2023-08" db="EMBL/GenBank/DDBJ databases">
        <title>Draft genome sequence of Algoriphagus taiwanensis.</title>
        <authorList>
            <person name="Takatani N."/>
            <person name="Hosokawa M."/>
            <person name="Sawabe T."/>
        </authorList>
    </citation>
    <scope>NUCLEOTIDE SEQUENCE [LARGE SCALE GENOMIC DNA]</scope>
    <source>
        <strain evidence="3 4">JCM 19755</strain>
    </source>
</reference>
<dbReference type="PANTHER" id="PTHR43861">
    <property type="entry name" value="TRANS-ACONITATE 2-METHYLTRANSFERASE-RELATED"/>
    <property type="match status" value="1"/>
</dbReference>
<dbReference type="Proteomes" id="UP001307705">
    <property type="component" value="Unassembled WGS sequence"/>
</dbReference>
<name>A0ABQ6Q593_9BACT</name>
<protein>
    <recommendedName>
        <fullName evidence="2">Methyltransferase domain-containing protein</fullName>
    </recommendedName>
</protein>
<dbReference type="Pfam" id="PF13649">
    <property type="entry name" value="Methyltransf_25"/>
    <property type="match status" value="1"/>
</dbReference>
<dbReference type="InterPro" id="IPR041698">
    <property type="entry name" value="Methyltransf_25"/>
</dbReference>
<dbReference type="CDD" id="cd02440">
    <property type="entry name" value="AdoMet_MTases"/>
    <property type="match status" value="1"/>
</dbReference>
<evidence type="ECO:0000256" key="1">
    <source>
        <dbReference type="ARBA" id="ARBA00022679"/>
    </source>
</evidence>
<keyword evidence="1" id="KW-0808">Transferase</keyword>
<dbReference type="RefSeq" id="WP_338229005.1">
    <property type="nucleotide sequence ID" value="NZ_BTPE01000008.1"/>
</dbReference>
<evidence type="ECO:0000313" key="4">
    <source>
        <dbReference type="Proteomes" id="UP001307705"/>
    </source>
</evidence>
<proteinExistence type="predicted"/>
<evidence type="ECO:0000313" key="3">
    <source>
        <dbReference type="EMBL" id="GMQ34177.1"/>
    </source>
</evidence>
<evidence type="ECO:0000259" key="2">
    <source>
        <dbReference type="Pfam" id="PF13649"/>
    </source>
</evidence>
<dbReference type="InterPro" id="IPR029063">
    <property type="entry name" value="SAM-dependent_MTases_sf"/>
</dbReference>
<accession>A0ABQ6Q593</accession>
<feature type="domain" description="Methyltransferase" evidence="2">
    <location>
        <begin position="48"/>
        <end position="138"/>
    </location>
</feature>
<dbReference type="Gene3D" id="3.40.50.150">
    <property type="entry name" value="Vaccinia Virus protein VP39"/>
    <property type="match status" value="1"/>
</dbReference>
<dbReference type="SUPFAM" id="SSF53335">
    <property type="entry name" value="S-adenosyl-L-methionine-dependent methyltransferases"/>
    <property type="match status" value="1"/>
</dbReference>
<sequence length="242" mass="28013">MSNPENKDKVVSFYDQFAEKQEKTGINSRHLSILDKVKLAGLQSDHKILEVGCGIGTVSHLLATQVPKGKVLAVDISPESIEKAKLLWKDQKNLSFEVSDMSDFDKKGETFDFFVFPDVLEHIPVNQHFRLFQKIQKHSHSDSVIFIHIPAPRYLQWMIENEPAKLQVIDQPLDSGDLIKNITANGFYLEKMETYSLFFEEKDYQYFVFRAAKPLQKSTPKNKWAVLKERIRIRLKYGLPNK</sequence>
<keyword evidence="4" id="KW-1185">Reference proteome</keyword>
<organism evidence="3 4">
    <name type="scientific">Algoriphagus taiwanensis</name>
    <dbReference type="NCBI Taxonomy" id="1445656"/>
    <lineage>
        <taxon>Bacteria</taxon>
        <taxon>Pseudomonadati</taxon>
        <taxon>Bacteroidota</taxon>
        <taxon>Cytophagia</taxon>
        <taxon>Cytophagales</taxon>
        <taxon>Cyclobacteriaceae</taxon>
        <taxon>Algoriphagus</taxon>
    </lineage>
</organism>